<sequence>MPESANVDHAGAGWLDRRRDVAGWLLTPLVTLVVAPVTAASAGVLVLFFYDRPRPPELCASAVADNRCEETILGMWGLHLALFGAMWLLLWLVPWWRGFRTLRVLLAIIATAVLVAVPIRMVG</sequence>
<reference evidence="3" key="1">
    <citation type="journal article" date="2019" name="Int. J. Syst. Evol. Microbiol.">
        <title>The Global Catalogue of Microorganisms (GCM) 10K type strain sequencing project: providing services to taxonomists for standard genome sequencing and annotation.</title>
        <authorList>
            <consortium name="The Broad Institute Genomics Platform"/>
            <consortium name="The Broad Institute Genome Sequencing Center for Infectious Disease"/>
            <person name="Wu L."/>
            <person name="Ma J."/>
        </authorList>
    </citation>
    <scope>NUCLEOTIDE SEQUENCE [LARGE SCALE GENOMIC DNA]</scope>
    <source>
        <strain evidence="3">CGMCC 4.7144</strain>
    </source>
</reference>
<dbReference type="Proteomes" id="UP001596226">
    <property type="component" value="Unassembled WGS sequence"/>
</dbReference>
<dbReference type="RefSeq" id="WP_377514195.1">
    <property type="nucleotide sequence ID" value="NZ_JBHSQS010000014.1"/>
</dbReference>
<evidence type="ECO:0000256" key="1">
    <source>
        <dbReference type="SAM" id="Phobius"/>
    </source>
</evidence>
<proteinExistence type="predicted"/>
<feature type="transmembrane region" description="Helical" evidence="1">
    <location>
        <begin position="71"/>
        <end position="96"/>
    </location>
</feature>
<keyword evidence="1" id="KW-0472">Membrane</keyword>
<feature type="transmembrane region" description="Helical" evidence="1">
    <location>
        <begin position="102"/>
        <end position="122"/>
    </location>
</feature>
<organism evidence="2 3">
    <name type="scientific">Micromonospora vulcania</name>
    <dbReference type="NCBI Taxonomy" id="1441873"/>
    <lineage>
        <taxon>Bacteria</taxon>
        <taxon>Bacillati</taxon>
        <taxon>Actinomycetota</taxon>
        <taxon>Actinomycetes</taxon>
        <taxon>Micromonosporales</taxon>
        <taxon>Micromonosporaceae</taxon>
        <taxon>Micromonospora</taxon>
    </lineage>
</organism>
<accession>A0ABW1HCA7</accession>
<comment type="caution">
    <text evidence="2">The sequence shown here is derived from an EMBL/GenBank/DDBJ whole genome shotgun (WGS) entry which is preliminary data.</text>
</comment>
<protein>
    <recommendedName>
        <fullName evidence="4">Integral membrane protein</fullName>
    </recommendedName>
</protein>
<name>A0ABW1HCA7_9ACTN</name>
<keyword evidence="1" id="KW-0812">Transmembrane</keyword>
<keyword evidence="3" id="KW-1185">Reference proteome</keyword>
<gene>
    <name evidence="2" type="ORF">ACFQGL_22155</name>
</gene>
<evidence type="ECO:0000313" key="2">
    <source>
        <dbReference type="EMBL" id="MFC5926042.1"/>
    </source>
</evidence>
<dbReference type="EMBL" id="JBHSQS010000014">
    <property type="protein sequence ID" value="MFC5926042.1"/>
    <property type="molecule type" value="Genomic_DNA"/>
</dbReference>
<keyword evidence="1" id="KW-1133">Transmembrane helix</keyword>
<feature type="transmembrane region" description="Helical" evidence="1">
    <location>
        <begin position="24"/>
        <end position="50"/>
    </location>
</feature>
<evidence type="ECO:0008006" key="4">
    <source>
        <dbReference type="Google" id="ProtNLM"/>
    </source>
</evidence>
<evidence type="ECO:0000313" key="3">
    <source>
        <dbReference type="Proteomes" id="UP001596226"/>
    </source>
</evidence>